<reference evidence="4 5" key="1">
    <citation type="submission" date="2018-12" db="EMBL/GenBank/DDBJ databases">
        <title>Sphingomonas sp. HMF7854 Genome sequencing and assembly.</title>
        <authorList>
            <person name="Cha I."/>
            <person name="Kang H."/>
            <person name="Kim H."/>
            <person name="Kang J."/>
            <person name="Joh K."/>
        </authorList>
    </citation>
    <scope>NUCLEOTIDE SEQUENCE [LARGE SCALE GENOMIC DNA]</scope>
    <source>
        <strain evidence="4 5">HMF7854</strain>
    </source>
</reference>
<dbReference type="RefSeq" id="WP_126717615.1">
    <property type="nucleotide sequence ID" value="NZ_RWJF01000001.1"/>
</dbReference>
<accession>A0A429V722</accession>
<dbReference type="EMBL" id="RWJF01000001">
    <property type="protein sequence ID" value="RST29776.1"/>
    <property type="molecule type" value="Genomic_DNA"/>
</dbReference>
<sequence>MILTCPECGTRYVVKDGAIPPEGRQVRCASCRHSWHQDPEVAASAEQVDDTATAELASPTLAHPVIDPAATRADPDTQPLPEPGAGSIGALHDSAAYSSREAPEEEAAASEGGFLSEAVPPPAWQAEPQPAFVPAAEPEEEPAATAASEPLVTTSYPESHPFRAATAAASGDDDYSPFATRAPVERASRRGPLIVIGALVLIVAIAAAFWFLAPAQWKQRVGVADNSETPLLLQVQQHDRQKLESGNELFAVSGRVLNPTNQTQSVPPIKAELRNTSGKLIYSWTISPPTRALPPGASAAFNSAEMDVPQGADMLTVTLG</sequence>
<keyword evidence="2" id="KW-1133">Transmembrane helix</keyword>
<gene>
    <name evidence="4" type="ORF">HMF7854_02250</name>
</gene>
<keyword evidence="2" id="KW-0812">Transmembrane</keyword>
<feature type="region of interest" description="Disordered" evidence="1">
    <location>
        <begin position="66"/>
        <end position="128"/>
    </location>
</feature>
<dbReference type="NCBIfam" id="TIGR02098">
    <property type="entry name" value="MJ0042_CXXC"/>
    <property type="match status" value="1"/>
</dbReference>
<dbReference type="OrthoDB" id="7159357at2"/>
<dbReference type="Pfam" id="PF13717">
    <property type="entry name" value="Zn_ribbon_4"/>
    <property type="match status" value="1"/>
</dbReference>
<feature type="transmembrane region" description="Helical" evidence="2">
    <location>
        <begin position="193"/>
        <end position="213"/>
    </location>
</feature>
<dbReference type="AlphaFoldDB" id="A0A429V722"/>
<keyword evidence="2" id="KW-0472">Membrane</keyword>
<evidence type="ECO:0000259" key="3">
    <source>
        <dbReference type="Pfam" id="PF13717"/>
    </source>
</evidence>
<evidence type="ECO:0000313" key="4">
    <source>
        <dbReference type="EMBL" id="RST29776.1"/>
    </source>
</evidence>
<feature type="domain" description="Zinc finger/thioredoxin putative" evidence="3">
    <location>
        <begin position="1"/>
        <end position="35"/>
    </location>
</feature>
<keyword evidence="5" id="KW-1185">Reference proteome</keyword>
<name>A0A429V722_9SPHN</name>
<proteinExistence type="predicted"/>
<evidence type="ECO:0000313" key="5">
    <source>
        <dbReference type="Proteomes" id="UP000274661"/>
    </source>
</evidence>
<feature type="compositionally biased region" description="Low complexity" evidence="1">
    <location>
        <begin position="109"/>
        <end position="128"/>
    </location>
</feature>
<evidence type="ECO:0000256" key="2">
    <source>
        <dbReference type="SAM" id="Phobius"/>
    </source>
</evidence>
<dbReference type="InterPro" id="IPR011723">
    <property type="entry name" value="Znf/thioredoxin_put"/>
</dbReference>
<evidence type="ECO:0000256" key="1">
    <source>
        <dbReference type="SAM" id="MobiDB-lite"/>
    </source>
</evidence>
<protein>
    <recommendedName>
        <fullName evidence="3">Zinc finger/thioredoxin putative domain-containing protein</fullName>
    </recommendedName>
</protein>
<comment type="caution">
    <text evidence="4">The sequence shown here is derived from an EMBL/GenBank/DDBJ whole genome shotgun (WGS) entry which is preliminary data.</text>
</comment>
<dbReference type="Proteomes" id="UP000274661">
    <property type="component" value="Unassembled WGS sequence"/>
</dbReference>
<organism evidence="4 5">
    <name type="scientific">Sphingomonas ginkgonis</name>
    <dbReference type="NCBI Taxonomy" id="2315330"/>
    <lineage>
        <taxon>Bacteria</taxon>
        <taxon>Pseudomonadati</taxon>
        <taxon>Pseudomonadota</taxon>
        <taxon>Alphaproteobacteria</taxon>
        <taxon>Sphingomonadales</taxon>
        <taxon>Sphingomonadaceae</taxon>
        <taxon>Sphingomonas</taxon>
    </lineage>
</organism>